<comment type="caution">
    <text evidence="1">The sequence shown here is derived from an EMBL/GenBank/DDBJ whole genome shotgun (WGS) entry which is preliminary data.</text>
</comment>
<accession>A0A933NYA4</accession>
<dbReference type="GO" id="GO:0019068">
    <property type="term" value="P:virion assembly"/>
    <property type="evidence" value="ECO:0007669"/>
    <property type="project" value="InterPro"/>
</dbReference>
<dbReference type="EMBL" id="JACRAF010000025">
    <property type="protein sequence ID" value="MBI4921861.1"/>
    <property type="molecule type" value="Genomic_DNA"/>
</dbReference>
<reference evidence="1" key="1">
    <citation type="submission" date="2020-07" db="EMBL/GenBank/DDBJ databases">
        <title>Huge and variable diversity of episymbiotic CPR bacteria and DPANN archaea in groundwater ecosystems.</title>
        <authorList>
            <person name="He C.Y."/>
            <person name="Keren R."/>
            <person name="Whittaker M."/>
            <person name="Farag I.F."/>
            <person name="Doudna J."/>
            <person name="Cate J.H.D."/>
            <person name="Banfield J.F."/>
        </authorList>
    </citation>
    <scope>NUCLEOTIDE SEQUENCE</scope>
    <source>
        <strain evidence="1">NC_groundwater_1586_Pr3_B-0.1um_66_15</strain>
    </source>
</reference>
<name>A0A933NYA4_9HYPH</name>
<evidence type="ECO:0000313" key="2">
    <source>
        <dbReference type="Proteomes" id="UP000782610"/>
    </source>
</evidence>
<protein>
    <submittedName>
        <fullName evidence="1">Uncharacterized protein</fullName>
    </submittedName>
</protein>
<dbReference type="InterPro" id="IPR008018">
    <property type="entry name" value="Phage_tail_attach_FII"/>
</dbReference>
<proteinExistence type="predicted"/>
<dbReference type="Pfam" id="PF05354">
    <property type="entry name" value="Phage_attach"/>
    <property type="match status" value="1"/>
</dbReference>
<dbReference type="Proteomes" id="UP000782610">
    <property type="component" value="Unassembled WGS sequence"/>
</dbReference>
<evidence type="ECO:0000313" key="1">
    <source>
        <dbReference type="EMBL" id="MBI4921861.1"/>
    </source>
</evidence>
<gene>
    <name evidence="1" type="ORF">HY834_08935</name>
</gene>
<dbReference type="AlphaFoldDB" id="A0A933NYA4"/>
<organism evidence="1 2">
    <name type="scientific">Devosia nanyangense</name>
    <dbReference type="NCBI Taxonomy" id="1228055"/>
    <lineage>
        <taxon>Bacteria</taxon>
        <taxon>Pseudomonadati</taxon>
        <taxon>Pseudomonadota</taxon>
        <taxon>Alphaproteobacteria</taxon>
        <taxon>Hyphomicrobiales</taxon>
        <taxon>Devosiaceae</taxon>
        <taxon>Devosia</taxon>
    </lineage>
</organism>
<sequence>MRLDFASDAFDAIQEELFEDVLYTPAGGGAAVTLLKAIFGVEIASARPEVFDQTVRVGTHLTRASKAKFAGIAKGALIKDGTAPEFDDGTEYRVVDVQPAGDGRLEIEISLVVNS</sequence>